<protein>
    <submittedName>
        <fullName evidence="4">Uncharacterized protein</fullName>
    </submittedName>
</protein>
<evidence type="ECO:0000313" key="4">
    <source>
        <dbReference type="EMBL" id="CAK6982578.1"/>
    </source>
</evidence>
<proteinExistence type="predicted"/>
<feature type="compositionally biased region" description="Basic and acidic residues" evidence="1">
    <location>
        <begin position="30"/>
        <end position="48"/>
    </location>
</feature>
<feature type="transmembrane region" description="Helical" evidence="2">
    <location>
        <begin position="59"/>
        <end position="77"/>
    </location>
</feature>
<evidence type="ECO:0000256" key="3">
    <source>
        <dbReference type="SAM" id="SignalP"/>
    </source>
</evidence>
<evidence type="ECO:0000256" key="2">
    <source>
        <dbReference type="SAM" id="Phobius"/>
    </source>
</evidence>
<feature type="region of interest" description="Disordered" evidence="1">
    <location>
        <begin position="30"/>
        <end position="53"/>
    </location>
</feature>
<keyword evidence="2" id="KW-1133">Transmembrane helix</keyword>
<accession>A0AAV1QGJ9</accession>
<evidence type="ECO:0000256" key="1">
    <source>
        <dbReference type="SAM" id="MobiDB-lite"/>
    </source>
</evidence>
<keyword evidence="3" id="KW-0732">Signal</keyword>
<name>A0AAV1QGJ9_SCOSC</name>
<comment type="caution">
    <text evidence="4">The sequence shown here is derived from an EMBL/GenBank/DDBJ whole genome shotgun (WGS) entry which is preliminary data.</text>
</comment>
<dbReference type="Proteomes" id="UP001314229">
    <property type="component" value="Unassembled WGS sequence"/>
</dbReference>
<reference evidence="4 5" key="1">
    <citation type="submission" date="2024-01" db="EMBL/GenBank/DDBJ databases">
        <authorList>
            <person name="Alioto T."/>
            <person name="Alioto T."/>
            <person name="Gomez Garrido J."/>
        </authorList>
    </citation>
    <scope>NUCLEOTIDE SEQUENCE [LARGE SCALE GENOMIC DNA]</scope>
</reference>
<keyword evidence="2" id="KW-0812">Transmembrane</keyword>
<dbReference type="AlphaFoldDB" id="A0AAV1QGJ9"/>
<keyword evidence="2" id="KW-0472">Membrane</keyword>
<feature type="chain" id="PRO_5043673687" evidence="3">
    <location>
        <begin position="26"/>
        <end position="100"/>
    </location>
</feature>
<organism evidence="4 5">
    <name type="scientific">Scomber scombrus</name>
    <name type="common">Atlantic mackerel</name>
    <name type="synonym">Scomber vernalis</name>
    <dbReference type="NCBI Taxonomy" id="13677"/>
    <lineage>
        <taxon>Eukaryota</taxon>
        <taxon>Metazoa</taxon>
        <taxon>Chordata</taxon>
        <taxon>Craniata</taxon>
        <taxon>Vertebrata</taxon>
        <taxon>Euteleostomi</taxon>
        <taxon>Actinopterygii</taxon>
        <taxon>Neopterygii</taxon>
        <taxon>Teleostei</taxon>
        <taxon>Neoteleostei</taxon>
        <taxon>Acanthomorphata</taxon>
        <taxon>Pelagiaria</taxon>
        <taxon>Scombriformes</taxon>
        <taxon>Scombridae</taxon>
        <taxon>Scomber</taxon>
    </lineage>
</organism>
<keyword evidence="5" id="KW-1185">Reference proteome</keyword>
<feature type="signal peptide" evidence="3">
    <location>
        <begin position="1"/>
        <end position="25"/>
    </location>
</feature>
<gene>
    <name evidence="4" type="ORF">FSCOSCO3_A011790</name>
</gene>
<dbReference type="EMBL" id="CAWUFR010001051">
    <property type="protein sequence ID" value="CAK6982578.1"/>
    <property type="molecule type" value="Genomic_DNA"/>
</dbReference>
<sequence length="100" mass="10534">MAAITPAHLCVTLLIYMWAFAPISSSEDHVHERHSAGKTLTEEGKDEGVQDGGSKAGKVGAITSVALFVVFGVAFLLQQKRKLQAEQPAANEAEALNTGA</sequence>
<evidence type="ECO:0000313" key="5">
    <source>
        <dbReference type="Proteomes" id="UP001314229"/>
    </source>
</evidence>